<reference evidence="3" key="1">
    <citation type="submission" date="2016-10" db="EMBL/GenBank/DDBJ databases">
        <authorList>
            <person name="Varghese N."/>
            <person name="Submissions S."/>
        </authorList>
    </citation>
    <scope>NUCLEOTIDE SEQUENCE [LARGE SCALE GENOMIC DNA]</scope>
    <source>
        <strain evidence="3">DSM 26348</strain>
    </source>
</reference>
<dbReference type="PANTHER" id="PTHR35519:SF2">
    <property type="entry name" value="PH DOMAIN PROTEIN"/>
    <property type="match status" value="1"/>
</dbReference>
<dbReference type="InterPro" id="IPR025187">
    <property type="entry name" value="DUF4112"/>
</dbReference>
<dbReference type="STRING" id="1576369.SAMN05421753_112137"/>
<name>A0A1I3L4P0_9PLAN</name>
<organism evidence="2 3">
    <name type="scientific">Planctomicrobium piriforme</name>
    <dbReference type="NCBI Taxonomy" id="1576369"/>
    <lineage>
        <taxon>Bacteria</taxon>
        <taxon>Pseudomonadati</taxon>
        <taxon>Planctomycetota</taxon>
        <taxon>Planctomycetia</taxon>
        <taxon>Planctomycetales</taxon>
        <taxon>Planctomycetaceae</taxon>
        <taxon>Planctomicrobium</taxon>
    </lineage>
</organism>
<dbReference type="RefSeq" id="WP_245764636.1">
    <property type="nucleotide sequence ID" value="NZ_FOQD01000012.1"/>
</dbReference>
<proteinExistence type="predicted"/>
<dbReference type="EMBL" id="FOQD01000012">
    <property type="protein sequence ID" value="SFI79639.1"/>
    <property type="molecule type" value="Genomic_DNA"/>
</dbReference>
<keyword evidence="1" id="KW-0472">Membrane</keyword>
<sequence length="142" mass="15601">MQLMTVSNSFESTVGSSAKREKRVLTPAEELEILRRVQMLSNLLDNQFAIPGTSIRVGWDAVIGLIPGIGDIATTCLAGYLVYLARELNVPKPFLMRMIFNVAVDFGAGVVPVVGDVLDVAWKANLKNVKLLERHLQQRHAG</sequence>
<evidence type="ECO:0000313" key="3">
    <source>
        <dbReference type="Proteomes" id="UP000199518"/>
    </source>
</evidence>
<gene>
    <name evidence="2" type="ORF">SAMN05421753_112137</name>
</gene>
<accession>A0A1I3L4P0</accession>
<evidence type="ECO:0008006" key="4">
    <source>
        <dbReference type="Google" id="ProtNLM"/>
    </source>
</evidence>
<dbReference type="AlphaFoldDB" id="A0A1I3L4P0"/>
<evidence type="ECO:0000256" key="1">
    <source>
        <dbReference type="SAM" id="Phobius"/>
    </source>
</evidence>
<dbReference type="Proteomes" id="UP000199518">
    <property type="component" value="Unassembled WGS sequence"/>
</dbReference>
<dbReference type="Pfam" id="PF13430">
    <property type="entry name" value="DUF4112"/>
    <property type="match status" value="1"/>
</dbReference>
<feature type="transmembrane region" description="Helical" evidence="1">
    <location>
        <begin position="94"/>
        <end position="115"/>
    </location>
</feature>
<evidence type="ECO:0000313" key="2">
    <source>
        <dbReference type="EMBL" id="SFI79639.1"/>
    </source>
</evidence>
<keyword evidence="1" id="KW-1133">Transmembrane helix</keyword>
<keyword evidence="3" id="KW-1185">Reference proteome</keyword>
<feature type="transmembrane region" description="Helical" evidence="1">
    <location>
        <begin position="61"/>
        <end position="82"/>
    </location>
</feature>
<keyword evidence="1" id="KW-0812">Transmembrane</keyword>
<dbReference type="PANTHER" id="PTHR35519">
    <property type="entry name" value="MEMBRANE PROTEINS"/>
    <property type="match status" value="1"/>
</dbReference>
<protein>
    <recommendedName>
        <fullName evidence="4">DUF4112 domain-containing protein</fullName>
    </recommendedName>
</protein>